<comment type="caution">
    <text evidence="2">The sequence shown here is derived from an EMBL/GenBank/DDBJ whole genome shotgun (WGS) entry which is preliminary data.</text>
</comment>
<feature type="non-terminal residue" evidence="2">
    <location>
        <position position="340"/>
    </location>
</feature>
<dbReference type="AlphaFoldDB" id="A0AAW2LKM2"/>
<reference evidence="2" key="2">
    <citation type="journal article" date="2024" name="Plant">
        <title>Genomic evolution and insights into agronomic trait innovations of Sesamum species.</title>
        <authorList>
            <person name="Miao H."/>
            <person name="Wang L."/>
            <person name="Qu L."/>
            <person name="Liu H."/>
            <person name="Sun Y."/>
            <person name="Le M."/>
            <person name="Wang Q."/>
            <person name="Wei S."/>
            <person name="Zheng Y."/>
            <person name="Lin W."/>
            <person name="Duan Y."/>
            <person name="Cao H."/>
            <person name="Xiong S."/>
            <person name="Wang X."/>
            <person name="Wei L."/>
            <person name="Li C."/>
            <person name="Ma Q."/>
            <person name="Ju M."/>
            <person name="Zhao R."/>
            <person name="Li G."/>
            <person name="Mu C."/>
            <person name="Tian Q."/>
            <person name="Mei H."/>
            <person name="Zhang T."/>
            <person name="Gao T."/>
            <person name="Zhang H."/>
        </authorList>
    </citation>
    <scope>NUCLEOTIDE SEQUENCE</scope>
    <source>
        <strain evidence="2">G02</strain>
    </source>
</reference>
<proteinExistence type="predicted"/>
<dbReference type="Gene3D" id="3.60.10.10">
    <property type="entry name" value="Endonuclease/exonuclease/phosphatase"/>
    <property type="match status" value="1"/>
</dbReference>
<organism evidence="2">
    <name type="scientific">Sesamum radiatum</name>
    <name type="common">Black benniseed</name>
    <dbReference type="NCBI Taxonomy" id="300843"/>
    <lineage>
        <taxon>Eukaryota</taxon>
        <taxon>Viridiplantae</taxon>
        <taxon>Streptophyta</taxon>
        <taxon>Embryophyta</taxon>
        <taxon>Tracheophyta</taxon>
        <taxon>Spermatophyta</taxon>
        <taxon>Magnoliopsida</taxon>
        <taxon>eudicotyledons</taxon>
        <taxon>Gunneridae</taxon>
        <taxon>Pentapetalae</taxon>
        <taxon>asterids</taxon>
        <taxon>lamiids</taxon>
        <taxon>Lamiales</taxon>
        <taxon>Pedaliaceae</taxon>
        <taxon>Sesamum</taxon>
    </lineage>
</organism>
<dbReference type="SUPFAM" id="SSF56219">
    <property type="entry name" value="DNase I-like"/>
    <property type="match status" value="1"/>
</dbReference>
<feature type="region of interest" description="Disordered" evidence="1">
    <location>
        <begin position="76"/>
        <end position="95"/>
    </location>
</feature>
<name>A0AAW2LKM2_SESRA</name>
<protein>
    <recommendedName>
        <fullName evidence="3">Exo_endo_phos domain-containing protein</fullName>
    </recommendedName>
</protein>
<reference evidence="2" key="1">
    <citation type="submission" date="2020-06" db="EMBL/GenBank/DDBJ databases">
        <authorList>
            <person name="Li T."/>
            <person name="Hu X."/>
            <person name="Zhang T."/>
            <person name="Song X."/>
            <person name="Zhang H."/>
            <person name="Dai N."/>
            <person name="Sheng W."/>
            <person name="Hou X."/>
            <person name="Wei L."/>
        </authorList>
    </citation>
    <scope>NUCLEOTIDE SEQUENCE</scope>
    <source>
        <strain evidence="2">G02</strain>
        <tissue evidence="2">Leaf</tissue>
    </source>
</reference>
<sequence>MLDISSKSAKTSRYYDTKGGGGEIACKVDVEYELVPPKYTSCMTVGHSTVACPTNKLVRRPRVSVYVQHPVIEKRKDPPPNVTCGDSSKPHDIENDQHTTKVDFVKPLTNEDGKGKEFMIYNSFDALMTADDGLNRRDHQVAVADLVSEFRLQFLGLLEVRVSTSNCSHIQLNFLPRWKWFIDHSGPGNRTWIAWYNDNIDVVVLDVGSQFIYCRLIFRCLHEHVFVTVVYGANDVGVRRMLWQELGDLAQNIVDKPWLICGDFNVVLDMSEVCGAFGDIWQAMEEFKQCVTDTGLITLPMQGELFTWHNSSADSRSLWKRLDPMIVKDSWLGEVDECVL</sequence>
<dbReference type="InterPro" id="IPR036691">
    <property type="entry name" value="Endo/exonu/phosph_ase_sf"/>
</dbReference>
<accession>A0AAW2LKM2</accession>
<dbReference type="EMBL" id="JACGWJ010000024">
    <property type="protein sequence ID" value="KAL0319700.1"/>
    <property type="molecule type" value="Genomic_DNA"/>
</dbReference>
<gene>
    <name evidence="2" type="ORF">Sradi_5231500</name>
</gene>
<evidence type="ECO:0008006" key="3">
    <source>
        <dbReference type="Google" id="ProtNLM"/>
    </source>
</evidence>
<evidence type="ECO:0000313" key="2">
    <source>
        <dbReference type="EMBL" id="KAL0319700.1"/>
    </source>
</evidence>
<evidence type="ECO:0000256" key="1">
    <source>
        <dbReference type="SAM" id="MobiDB-lite"/>
    </source>
</evidence>